<dbReference type="RefSeq" id="WP_203678103.1">
    <property type="nucleotide sequence ID" value="NZ_BOMW01000018.1"/>
</dbReference>
<dbReference type="AlphaFoldDB" id="A0A919TJB3"/>
<organism evidence="2 3">
    <name type="scientific">Actinoplanes siamensis</name>
    <dbReference type="NCBI Taxonomy" id="1223317"/>
    <lineage>
        <taxon>Bacteria</taxon>
        <taxon>Bacillati</taxon>
        <taxon>Actinomycetota</taxon>
        <taxon>Actinomycetes</taxon>
        <taxon>Micromonosporales</taxon>
        <taxon>Micromonosporaceae</taxon>
        <taxon>Actinoplanes</taxon>
    </lineage>
</organism>
<keyword evidence="1" id="KW-0812">Transmembrane</keyword>
<keyword evidence="3" id="KW-1185">Reference proteome</keyword>
<evidence type="ECO:0000256" key="1">
    <source>
        <dbReference type="SAM" id="Phobius"/>
    </source>
</evidence>
<proteinExistence type="predicted"/>
<dbReference type="EMBL" id="BOMW01000018">
    <property type="protein sequence ID" value="GIF04300.1"/>
    <property type="molecule type" value="Genomic_DNA"/>
</dbReference>
<comment type="caution">
    <text evidence="2">The sequence shown here is derived from an EMBL/GenBank/DDBJ whole genome shotgun (WGS) entry which is preliminary data.</text>
</comment>
<evidence type="ECO:0000313" key="3">
    <source>
        <dbReference type="Proteomes" id="UP000629619"/>
    </source>
</evidence>
<gene>
    <name evidence="2" type="ORF">Asi03nite_18380</name>
</gene>
<name>A0A919TJB3_9ACTN</name>
<keyword evidence="1" id="KW-0472">Membrane</keyword>
<dbReference type="Proteomes" id="UP000629619">
    <property type="component" value="Unassembled WGS sequence"/>
</dbReference>
<protein>
    <submittedName>
        <fullName evidence="2">Uncharacterized protein</fullName>
    </submittedName>
</protein>
<keyword evidence="1" id="KW-1133">Transmembrane helix</keyword>
<accession>A0A919TJB3</accession>
<sequence length="50" mass="5173">MSSIASPTPWAVTIAVIAGVLVAVTVTSLIANRRDAAVPGGEPDRERLRS</sequence>
<evidence type="ECO:0000313" key="2">
    <source>
        <dbReference type="EMBL" id="GIF04300.1"/>
    </source>
</evidence>
<feature type="transmembrane region" description="Helical" evidence="1">
    <location>
        <begin position="12"/>
        <end position="31"/>
    </location>
</feature>
<reference evidence="2" key="1">
    <citation type="submission" date="2021-01" db="EMBL/GenBank/DDBJ databases">
        <title>Whole genome shotgun sequence of Actinoplanes siamensis NBRC 109076.</title>
        <authorList>
            <person name="Komaki H."/>
            <person name="Tamura T."/>
        </authorList>
    </citation>
    <scope>NUCLEOTIDE SEQUENCE</scope>
    <source>
        <strain evidence="2">NBRC 109076</strain>
    </source>
</reference>